<dbReference type="Gene3D" id="3.30.420.10">
    <property type="entry name" value="Ribonuclease H-like superfamily/Ribonuclease H"/>
    <property type="match status" value="1"/>
</dbReference>
<dbReference type="Proteomes" id="UP000499080">
    <property type="component" value="Unassembled WGS sequence"/>
</dbReference>
<dbReference type="EMBL" id="BGPR01000494">
    <property type="protein sequence ID" value="GBM23193.1"/>
    <property type="molecule type" value="Genomic_DNA"/>
</dbReference>
<dbReference type="InterPro" id="IPR036397">
    <property type="entry name" value="RNaseH_sf"/>
</dbReference>
<comment type="caution">
    <text evidence="1">The sequence shown here is derived from an EMBL/GenBank/DDBJ whole genome shotgun (WGS) entry which is preliminary data.</text>
</comment>
<accession>A0A4Y2E228</accession>
<reference evidence="1 2" key="1">
    <citation type="journal article" date="2019" name="Sci. Rep.">
        <title>Orb-weaving spider Araneus ventricosus genome elucidates the spidroin gene catalogue.</title>
        <authorList>
            <person name="Kono N."/>
            <person name="Nakamura H."/>
            <person name="Ohtoshi R."/>
            <person name="Moran D.A.P."/>
            <person name="Shinohara A."/>
            <person name="Yoshida Y."/>
            <person name="Fujiwara M."/>
            <person name="Mori M."/>
            <person name="Tomita M."/>
            <person name="Arakawa K."/>
        </authorList>
    </citation>
    <scope>NUCLEOTIDE SEQUENCE [LARGE SCALE GENOMIC DNA]</scope>
</reference>
<dbReference type="GO" id="GO:0003676">
    <property type="term" value="F:nucleic acid binding"/>
    <property type="evidence" value="ECO:0007669"/>
    <property type="project" value="InterPro"/>
</dbReference>
<name>A0A4Y2E228_ARAVE</name>
<sequence>MSNPHAIHSQRHLRWSTNVWAYILGNRMIGPYLLPERLTRHSYFVFHRDVLTDFLDDIPLEAKHCLWFQPDGASAYLSSPVRNMLDMEYPGHWIGRELLGFMAATISRSDTFDFFLWDYLKELVYQDLVTTESQLVARLHAACKSRCCNVCSHHSTTSACVARYARWTFLTFSYINICKYQCSCFQ</sequence>
<dbReference type="PANTHER" id="PTHR47326:SF1">
    <property type="entry name" value="HTH PSQ-TYPE DOMAIN-CONTAINING PROTEIN"/>
    <property type="match status" value="1"/>
</dbReference>
<organism evidence="1 2">
    <name type="scientific">Araneus ventricosus</name>
    <name type="common">Orbweaver spider</name>
    <name type="synonym">Epeira ventricosa</name>
    <dbReference type="NCBI Taxonomy" id="182803"/>
    <lineage>
        <taxon>Eukaryota</taxon>
        <taxon>Metazoa</taxon>
        <taxon>Ecdysozoa</taxon>
        <taxon>Arthropoda</taxon>
        <taxon>Chelicerata</taxon>
        <taxon>Arachnida</taxon>
        <taxon>Araneae</taxon>
        <taxon>Araneomorphae</taxon>
        <taxon>Entelegynae</taxon>
        <taxon>Araneoidea</taxon>
        <taxon>Araneidae</taxon>
        <taxon>Araneus</taxon>
    </lineage>
</organism>
<evidence type="ECO:0000313" key="2">
    <source>
        <dbReference type="Proteomes" id="UP000499080"/>
    </source>
</evidence>
<evidence type="ECO:0000313" key="1">
    <source>
        <dbReference type="EMBL" id="GBM23193.1"/>
    </source>
</evidence>
<proteinExistence type="predicted"/>
<keyword evidence="2" id="KW-1185">Reference proteome</keyword>
<dbReference type="OrthoDB" id="6436917at2759"/>
<protein>
    <submittedName>
        <fullName evidence="1">Uncharacterized protein</fullName>
    </submittedName>
</protein>
<dbReference type="PANTHER" id="PTHR47326">
    <property type="entry name" value="TRANSPOSABLE ELEMENT TC3 TRANSPOSASE-LIKE PROTEIN"/>
    <property type="match status" value="1"/>
</dbReference>
<dbReference type="AlphaFoldDB" id="A0A4Y2E228"/>
<gene>
    <name evidence="1" type="ORF">AVEN_159875_1</name>
</gene>